<evidence type="ECO:0000313" key="1">
    <source>
        <dbReference type="EMBL" id="PEN97752.1"/>
    </source>
</evidence>
<protein>
    <submittedName>
        <fullName evidence="1">Uncharacterized protein</fullName>
    </submittedName>
</protein>
<dbReference type="RefSeq" id="WP_098126360.1">
    <property type="nucleotide sequence ID" value="NZ_NUAN01000071.1"/>
</dbReference>
<dbReference type="Proteomes" id="UP000220691">
    <property type="component" value="Unassembled WGS sequence"/>
</dbReference>
<name>A0A9X6YM74_BACCE</name>
<sequence>MREKHGLSQYRINHARDYARYIAECVAKIELLFHLSQEGHIEEGKAENGISNLNKEIERSTEQLLGYVEQRDDMRGEK</sequence>
<accession>A0A9X6YM74</accession>
<evidence type="ECO:0000313" key="2">
    <source>
        <dbReference type="Proteomes" id="UP000220691"/>
    </source>
</evidence>
<gene>
    <name evidence="1" type="ORF">CN553_11910</name>
</gene>
<dbReference type="AlphaFoldDB" id="A0A9X6YM74"/>
<dbReference type="EMBL" id="NUAN01000071">
    <property type="protein sequence ID" value="PEN97752.1"/>
    <property type="molecule type" value="Genomic_DNA"/>
</dbReference>
<organism evidence="1 2">
    <name type="scientific">Bacillus cereus</name>
    <dbReference type="NCBI Taxonomy" id="1396"/>
    <lineage>
        <taxon>Bacteria</taxon>
        <taxon>Bacillati</taxon>
        <taxon>Bacillota</taxon>
        <taxon>Bacilli</taxon>
        <taxon>Bacillales</taxon>
        <taxon>Bacillaceae</taxon>
        <taxon>Bacillus</taxon>
        <taxon>Bacillus cereus group</taxon>
    </lineage>
</organism>
<comment type="caution">
    <text evidence="1">The sequence shown here is derived from an EMBL/GenBank/DDBJ whole genome shotgun (WGS) entry which is preliminary data.</text>
</comment>
<reference evidence="1 2" key="1">
    <citation type="submission" date="2017-09" db="EMBL/GenBank/DDBJ databases">
        <title>Large-scale bioinformatics analysis of Bacillus genomes uncovers conserved roles of natural products in bacterial physiology.</title>
        <authorList>
            <consortium name="Agbiome Team Llc"/>
            <person name="Bleich R.M."/>
            <person name="Kirk G.J."/>
            <person name="Santa Maria K.C."/>
            <person name="Allen S.E."/>
            <person name="Farag S."/>
            <person name="Shank E.A."/>
            <person name="Bowers A."/>
        </authorList>
    </citation>
    <scope>NUCLEOTIDE SEQUENCE [LARGE SCALE GENOMIC DNA]</scope>
    <source>
        <strain evidence="1 2">AFS027647</strain>
    </source>
</reference>
<proteinExistence type="predicted"/>